<evidence type="ECO:0000313" key="2">
    <source>
        <dbReference type="Proteomes" id="UP000580250"/>
    </source>
</evidence>
<reference evidence="1 2" key="1">
    <citation type="submission" date="2020-08" db="EMBL/GenBank/DDBJ databases">
        <authorList>
            <person name="Koutsovoulos G."/>
            <person name="Danchin GJ E."/>
        </authorList>
    </citation>
    <scope>NUCLEOTIDE SEQUENCE [LARGE SCALE GENOMIC DNA]</scope>
</reference>
<dbReference type="AlphaFoldDB" id="A0A6V7TZ24"/>
<organism evidence="1 2">
    <name type="scientific">Meloidogyne enterolobii</name>
    <name type="common">Root-knot nematode worm</name>
    <name type="synonym">Meloidogyne mayaguensis</name>
    <dbReference type="NCBI Taxonomy" id="390850"/>
    <lineage>
        <taxon>Eukaryota</taxon>
        <taxon>Metazoa</taxon>
        <taxon>Ecdysozoa</taxon>
        <taxon>Nematoda</taxon>
        <taxon>Chromadorea</taxon>
        <taxon>Rhabditida</taxon>
        <taxon>Tylenchina</taxon>
        <taxon>Tylenchomorpha</taxon>
        <taxon>Tylenchoidea</taxon>
        <taxon>Meloidogynidae</taxon>
        <taxon>Meloidogyninae</taxon>
        <taxon>Meloidogyne</taxon>
    </lineage>
</organism>
<protein>
    <submittedName>
        <fullName evidence="1">Uncharacterized protein</fullName>
    </submittedName>
</protein>
<accession>A0A6V7TZ24</accession>
<sequence>MFSLPPEAKLDVLKCFTFDQLSSVKLTNSYFYNSIKRYEEELCYRMKFYELSINVNLQELDSYKIIEPKPGFVKYILNDLLKEWQAPQVPRSISLLLFDCDRLLEWMKIFSENDGNSLNSLLCIERTLDNLLDNGPRYYILKLPTFPKSFEELAITRYCLQQLLNCVFEYALFDEIVFNPELINLLFNDNKIICPKFYIENPNLFPSKLVSFYNIWEFVSNHLTISYCLTNDFGNGDGLYWGHSNLLDIITMRGYELPKILLRNLKLEWLYHDIVEHIAKSKDCSQMVANISLHYSSPPKFKLNEKSENVEIKQFNGVKYTKYQISNIHNSKTKFSFCNEQGKDGKIVYVKIRKMKV</sequence>
<dbReference type="Proteomes" id="UP000580250">
    <property type="component" value="Unassembled WGS sequence"/>
</dbReference>
<dbReference type="EMBL" id="CAJEWN010000021">
    <property type="protein sequence ID" value="CAD2138386.1"/>
    <property type="molecule type" value="Genomic_DNA"/>
</dbReference>
<gene>
    <name evidence="1" type="ORF">MENT_LOCUS5791</name>
</gene>
<comment type="caution">
    <text evidence="1">The sequence shown here is derived from an EMBL/GenBank/DDBJ whole genome shotgun (WGS) entry which is preliminary data.</text>
</comment>
<name>A0A6V7TZ24_MELEN</name>
<evidence type="ECO:0000313" key="1">
    <source>
        <dbReference type="EMBL" id="CAD2138386.1"/>
    </source>
</evidence>
<proteinExistence type="predicted"/>